<dbReference type="Proteomes" id="UP001456344">
    <property type="component" value="Chromosome"/>
</dbReference>
<keyword evidence="2" id="KW-1185">Reference proteome</keyword>
<keyword evidence="1" id="KW-0560">Oxidoreductase</keyword>
<name>A0ACD5B812_9PSEU</name>
<evidence type="ECO:0000313" key="2">
    <source>
        <dbReference type="Proteomes" id="UP001456344"/>
    </source>
</evidence>
<gene>
    <name evidence="1" type="ORF">LCL61_07430</name>
</gene>
<evidence type="ECO:0000313" key="1">
    <source>
        <dbReference type="EMBL" id="WYW15382.1"/>
    </source>
</evidence>
<reference evidence="1" key="1">
    <citation type="submission" date="2023-10" db="EMBL/GenBank/DDBJ databases">
        <title>Whole genome sequencing of actinobacterial strain Amycolatopsis sp. (BCA-696) identifies the underlying plant growth-promoting genes.</title>
        <authorList>
            <person name="Gandham P."/>
            <person name="Vadla N."/>
            <person name="Saji A."/>
            <person name="Srinivas V."/>
            <person name="Ruperao P."/>
            <person name="Selvanayagam S."/>
            <person name="Saxena R.K."/>
            <person name="Rathore A."/>
            <person name="Gopalakrishnan S."/>
            <person name="Thakur V."/>
        </authorList>
    </citation>
    <scope>NUCLEOTIDE SEQUENCE</scope>
    <source>
        <strain evidence="1">BCA-696</strain>
    </source>
</reference>
<protein>
    <submittedName>
        <fullName evidence="1">Oxygenase MpaB family protein</fullName>
        <ecNumber evidence="1">1.-.-.-</ecNumber>
    </submittedName>
</protein>
<accession>A0ACD5B812</accession>
<sequence>MGERLPDPELFRQGGFRVASRLFIEGDIRGDERQVDRLRRFAQREDPAADVLVPLLREGAQGQFEQALRQGIDSVESPPEALEAFFRDVEATPYWVDSDRLDRGARAITRAGLLGLFPLGDVSLMGGYLASRATKALVGTGEIEYKAARRLVETATWWIHVTTPGALVPGGRGYESALRVRIVHAHVRAAMNRRKDWDYAAWDKPVNQVQTAGTLLLFSLVYVFGTQLLGLRYSARERADILHLWRYVGWLMGVDEELLPAGEDDAWRLLWLLATTEFIPDDDSKRLAAALMKSHAAIGEGRGAVGKVLSHVSVAGHGAISRLLLGKTNADFLELPDDPLAQATVVAVAGVNFAAETVRRMVPGATALQELIGAAGRRHYLRQVTKVFGLDPTYGRHMKAA</sequence>
<dbReference type="EC" id="1.-.-.-" evidence="1"/>
<proteinExistence type="predicted"/>
<dbReference type="EMBL" id="CP150484">
    <property type="protein sequence ID" value="WYW15382.1"/>
    <property type="molecule type" value="Genomic_DNA"/>
</dbReference>
<organism evidence="1 2">
    <name type="scientific">Amycolatopsis coloradensis</name>
    <dbReference type="NCBI Taxonomy" id="76021"/>
    <lineage>
        <taxon>Bacteria</taxon>
        <taxon>Bacillati</taxon>
        <taxon>Actinomycetota</taxon>
        <taxon>Actinomycetes</taxon>
        <taxon>Pseudonocardiales</taxon>
        <taxon>Pseudonocardiaceae</taxon>
        <taxon>Amycolatopsis</taxon>
    </lineage>
</organism>